<evidence type="ECO:0000313" key="3">
    <source>
        <dbReference type="WBParaSite" id="EEL_0000290601-mRNA-1"/>
    </source>
</evidence>
<evidence type="ECO:0000259" key="1">
    <source>
        <dbReference type="Pfam" id="PF01431"/>
    </source>
</evidence>
<organism evidence="2 3">
    <name type="scientific">Elaeophora elaphi</name>
    <dbReference type="NCBI Taxonomy" id="1147741"/>
    <lineage>
        <taxon>Eukaryota</taxon>
        <taxon>Metazoa</taxon>
        <taxon>Ecdysozoa</taxon>
        <taxon>Nematoda</taxon>
        <taxon>Chromadorea</taxon>
        <taxon>Rhabditida</taxon>
        <taxon>Spirurina</taxon>
        <taxon>Spiruromorpha</taxon>
        <taxon>Filarioidea</taxon>
        <taxon>Onchocercidae</taxon>
        <taxon>Elaeophora</taxon>
    </lineage>
</organism>
<dbReference type="PANTHER" id="PTHR11733">
    <property type="entry name" value="ZINC METALLOPROTEASE FAMILY M13 NEPRILYSIN-RELATED"/>
    <property type="match status" value="1"/>
</dbReference>
<dbReference type="GO" id="GO:0005886">
    <property type="term" value="C:plasma membrane"/>
    <property type="evidence" value="ECO:0007669"/>
    <property type="project" value="TreeGrafter"/>
</dbReference>
<dbReference type="PRINTS" id="PR00786">
    <property type="entry name" value="NEPRILYSIN"/>
</dbReference>
<reference evidence="3" key="1">
    <citation type="submission" date="2017-02" db="UniProtKB">
        <authorList>
            <consortium name="WormBaseParasite"/>
        </authorList>
    </citation>
    <scope>IDENTIFICATION</scope>
</reference>
<sequence length="206" mass="24269">MSINDTALTEYYKNLNITREDTYFEALRKIATWDAERYFLRLKKPFDKYEFVQSASTVNAFFTFRMNSLTLPAGFLTSPFFNRYYPKAANYGAIGTVMGHELTHGFDDDDYELLTGSLYDMNGNLNNWWSQESYKNFKNKAQCFIEQYNSYKVPNTEFKSFTRRVYVLRWNCCGHLAELLFDGELISPKHKILAEYSSNHRIAFTH</sequence>
<dbReference type="Gene3D" id="3.40.390.10">
    <property type="entry name" value="Collagenase (Catalytic Domain)"/>
    <property type="match status" value="1"/>
</dbReference>
<dbReference type="Gene3D" id="1.10.1380.10">
    <property type="entry name" value="Neutral endopeptidase , domain2"/>
    <property type="match status" value="1"/>
</dbReference>
<dbReference type="PANTHER" id="PTHR11733:SF239">
    <property type="entry name" value="NEPRILYSIN-11"/>
    <property type="match status" value="1"/>
</dbReference>
<protein>
    <submittedName>
        <fullName evidence="3">Peptidase_M13 domain-containing protein</fullName>
    </submittedName>
</protein>
<dbReference type="GO" id="GO:0004222">
    <property type="term" value="F:metalloendopeptidase activity"/>
    <property type="evidence" value="ECO:0007669"/>
    <property type="project" value="InterPro"/>
</dbReference>
<dbReference type="Pfam" id="PF01431">
    <property type="entry name" value="Peptidase_M13"/>
    <property type="match status" value="1"/>
</dbReference>
<dbReference type="Proteomes" id="UP000050640">
    <property type="component" value="Unplaced"/>
</dbReference>
<feature type="domain" description="Peptidase M13 C-terminal" evidence="1">
    <location>
        <begin position="59"/>
        <end position="156"/>
    </location>
</feature>
<keyword evidence="2" id="KW-1185">Reference proteome</keyword>
<dbReference type="PROSITE" id="PS51885">
    <property type="entry name" value="NEPRILYSIN"/>
    <property type="match status" value="1"/>
</dbReference>
<evidence type="ECO:0000313" key="2">
    <source>
        <dbReference type="Proteomes" id="UP000050640"/>
    </source>
</evidence>
<dbReference type="SUPFAM" id="SSF55486">
    <property type="entry name" value="Metalloproteases ('zincins'), catalytic domain"/>
    <property type="match status" value="1"/>
</dbReference>
<dbReference type="WBParaSite" id="EEL_0000290601-mRNA-1">
    <property type="protein sequence ID" value="EEL_0000290601-mRNA-1"/>
    <property type="gene ID" value="EEL_0000290601"/>
</dbReference>
<name>A0A0R3RN46_9BILA</name>
<dbReference type="InterPro" id="IPR000718">
    <property type="entry name" value="Peptidase_M13"/>
</dbReference>
<dbReference type="InterPro" id="IPR024079">
    <property type="entry name" value="MetalloPept_cat_dom_sf"/>
</dbReference>
<accession>A0A0R3RN46</accession>
<dbReference type="InterPro" id="IPR042089">
    <property type="entry name" value="Peptidase_M13_dom_2"/>
</dbReference>
<proteinExistence type="predicted"/>
<dbReference type="STRING" id="1147741.A0A0R3RN46"/>
<dbReference type="GO" id="GO:0016485">
    <property type="term" value="P:protein processing"/>
    <property type="evidence" value="ECO:0007669"/>
    <property type="project" value="TreeGrafter"/>
</dbReference>
<dbReference type="AlphaFoldDB" id="A0A0R3RN46"/>
<dbReference type="InterPro" id="IPR018497">
    <property type="entry name" value="Peptidase_M13_C"/>
</dbReference>